<sequence length="90" mass="10430">MVRTLESDLAWHLAQQYRHELSEIECHTVFIHLGIEDYVPAIIGVLTALAAHRQSVPEGTLQQLHSWMGLYHWHTHRDLVDRVTPIRVDA</sequence>
<dbReference type="EMBL" id="MBER01000050">
    <property type="protein sequence ID" value="OMC47350.1"/>
    <property type="molecule type" value="Genomic_DNA"/>
</dbReference>
<evidence type="ECO:0000313" key="2">
    <source>
        <dbReference type="Proteomes" id="UP000187001"/>
    </source>
</evidence>
<dbReference type="Proteomes" id="UP000187001">
    <property type="component" value="Unassembled WGS sequence"/>
</dbReference>
<proteinExistence type="predicted"/>
<reference evidence="1 2" key="1">
    <citation type="submission" date="2016-07" db="EMBL/GenBank/DDBJ databases">
        <authorList>
            <person name="Sutton G."/>
            <person name="Brinkac L."/>
            <person name="Sanka R."/>
            <person name="Adams M."/>
            <person name="Lau E."/>
            <person name="Kumar A."/>
            <person name="Macaden R."/>
        </authorList>
    </citation>
    <scope>NUCLEOTIDE SEQUENCE [LARGE SCALE GENOMIC DNA]</scope>
    <source>
        <strain evidence="1 2">GA-0871</strain>
    </source>
</reference>
<name>A0ABD6QNV1_MYCFO</name>
<accession>A0ABD6QNV1</accession>
<gene>
    <name evidence="1" type="ORF">A5742_24350</name>
</gene>
<protein>
    <submittedName>
        <fullName evidence="1">Uncharacterized protein</fullName>
    </submittedName>
</protein>
<evidence type="ECO:0000313" key="1">
    <source>
        <dbReference type="EMBL" id="OMC47350.1"/>
    </source>
</evidence>
<dbReference type="AlphaFoldDB" id="A0ABD6QNV1"/>
<comment type="caution">
    <text evidence="1">The sequence shown here is derived from an EMBL/GenBank/DDBJ whole genome shotgun (WGS) entry which is preliminary data.</text>
</comment>
<organism evidence="1 2">
    <name type="scientific">Mycolicibacterium fortuitum</name>
    <name type="common">Mycobacterium fortuitum</name>
    <dbReference type="NCBI Taxonomy" id="1766"/>
    <lineage>
        <taxon>Bacteria</taxon>
        <taxon>Bacillati</taxon>
        <taxon>Actinomycetota</taxon>
        <taxon>Actinomycetes</taxon>
        <taxon>Mycobacteriales</taxon>
        <taxon>Mycobacteriaceae</taxon>
        <taxon>Mycolicibacterium</taxon>
    </lineage>
</organism>